<evidence type="ECO:0000313" key="2">
    <source>
        <dbReference type="EMBL" id="CAI6362213.1"/>
    </source>
</evidence>
<dbReference type="EMBL" id="CARXXK010000003">
    <property type="protein sequence ID" value="CAI6362213.1"/>
    <property type="molecule type" value="Genomic_DNA"/>
</dbReference>
<comment type="caution">
    <text evidence="2">The sequence shown here is derived from an EMBL/GenBank/DDBJ whole genome shotgun (WGS) entry which is preliminary data.</text>
</comment>
<dbReference type="Proteomes" id="UP001160148">
    <property type="component" value="Unassembled WGS sequence"/>
</dbReference>
<sequence length="110" mass="13095">MQSFEFVLLIIIWENVLKPLSVVSKMLQCSQTSIHQASEFLQISINSIKNMRYNYKELVESAKNMCLKLGIQFQNENKRKIYSKKLFGEVDGDRRLDITEKNCMFQYFYH</sequence>
<organism evidence="2 3">
    <name type="scientific">Macrosiphum euphorbiae</name>
    <name type="common">potato aphid</name>
    <dbReference type="NCBI Taxonomy" id="13131"/>
    <lineage>
        <taxon>Eukaryota</taxon>
        <taxon>Metazoa</taxon>
        <taxon>Ecdysozoa</taxon>
        <taxon>Arthropoda</taxon>
        <taxon>Hexapoda</taxon>
        <taxon>Insecta</taxon>
        <taxon>Pterygota</taxon>
        <taxon>Neoptera</taxon>
        <taxon>Paraneoptera</taxon>
        <taxon>Hemiptera</taxon>
        <taxon>Sternorrhyncha</taxon>
        <taxon>Aphidomorpha</taxon>
        <taxon>Aphidoidea</taxon>
        <taxon>Aphididae</taxon>
        <taxon>Macrosiphini</taxon>
        <taxon>Macrosiphum</taxon>
    </lineage>
</organism>
<feature type="signal peptide" evidence="1">
    <location>
        <begin position="1"/>
        <end position="19"/>
    </location>
</feature>
<protein>
    <submittedName>
        <fullName evidence="2">Uncharacterized protein</fullName>
    </submittedName>
</protein>
<reference evidence="2 3" key="1">
    <citation type="submission" date="2023-01" db="EMBL/GenBank/DDBJ databases">
        <authorList>
            <person name="Whitehead M."/>
        </authorList>
    </citation>
    <scope>NUCLEOTIDE SEQUENCE [LARGE SCALE GENOMIC DNA]</scope>
</reference>
<feature type="chain" id="PRO_5043773951" evidence="1">
    <location>
        <begin position="20"/>
        <end position="110"/>
    </location>
</feature>
<keyword evidence="1" id="KW-0732">Signal</keyword>
<accession>A0AAV0X224</accession>
<evidence type="ECO:0000313" key="3">
    <source>
        <dbReference type="Proteomes" id="UP001160148"/>
    </source>
</evidence>
<proteinExistence type="predicted"/>
<keyword evidence="3" id="KW-1185">Reference proteome</keyword>
<dbReference type="AlphaFoldDB" id="A0AAV0X224"/>
<name>A0AAV0X224_9HEMI</name>
<gene>
    <name evidence="2" type="ORF">MEUPH1_LOCUS17309</name>
</gene>
<evidence type="ECO:0000256" key="1">
    <source>
        <dbReference type="SAM" id="SignalP"/>
    </source>
</evidence>